<keyword evidence="7" id="KW-1185">Reference proteome</keyword>
<dbReference type="EMBL" id="RBZU01000004">
    <property type="protein sequence ID" value="RKP55950.1"/>
    <property type="molecule type" value="Genomic_DNA"/>
</dbReference>
<reference evidence="6 7" key="1">
    <citation type="submission" date="2018-10" db="EMBL/GenBank/DDBJ databases">
        <title>Robbsia sp. DHC34, isolated from soil.</title>
        <authorList>
            <person name="Gao Z.-H."/>
            <person name="Qiu L.-H."/>
        </authorList>
    </citation>
    <scope>NUCLEOTIDE SEQUENCE [LARGE SCALE GENOMIC DNA]</scope>
    <source>
        <strain evidence="6 7">DHC34</strain>
    </source>
</reference>
<feature type="region of interest" description="Disordered" evidence="4">
    <location>
        <begin position="15"/>
        <end position="96"/>
    </location>
</feature>
<evidence type="ECO:0000256" key="1">
    <source>
        <dbReference type="ARBA" id="ARBA00022490"/>
    </source>
</evidence>
<dbReference type="RefSeq" id="WP_121086749.1">
    <property type="nucleotide sequence ID" value="NZ_RBZU01000004.1"/>
</dbReference>
<feature type="domain" description="ProQ/FinO" evidence="5">
    <location>
        <begin position="94"/>
        <end position="208"/>
    </location>
</feature>
<evidence type="ECO:0000313" key="7">
    <source>
        <dbReference type="Proteomes" id="UP000270342"/>
    </source>
</evidence>
<dbReference type="Proteomes" id="UP000270342">
    <property type="component" value="Unassembled WGS sequence"/>
</dbReference>
<accession>A0A494Y7Q5</accession>
<feature type="region of interest" description="Disordered" evidence="4">
    <location>
        <begin position="194"/>
        <end position="277"/>
    </location>
</feature>
<evidence type="ECO:0000313" key="6">
    <source>
        <dbReference type="EMBL" id="RKP55950.1"/>
    </source>
</evidence>
<evidence type="ECO:0000256" key="2">
    <source>
        <dbReference type="ARBA" id="ARBA00022884"/>
    </source>
</evidence>
<feature type="compositionally biased region" description="Basic and acidic residues" evidence="4">
    <location>
        <begin position="75"/>
        <end position="90"/>
    </location>
</feature>
<keyword evidence="2" id="KW-0694">RNA-binding</keyword>
<dbReference type="OrthoDB" id="7025208at2"/>
<dbReference type="InterPro" id="IPR016103">
    <property type="entry name" value="ProQ/FinO"/>
</dbReference>
<keyword evidence="3" id="KW-0143">Chaperone</keyword>
<dbReference type="GO" id="GO:0005829">
    <property type="term" value="C:cytosol"/>
    <property type="evidence" value="ECO:0007669"/>
    <property type="project" value="TreeGrafter"/>
</dbReference>
<proteinExistence type="predicted"/>
<name>A0A494Y7Q5_9BURK</name>
<dbReference type="Pfam" id="PF04352">
    <property type="entry name" value="ProQ"/>
    <property type="match status" value="1"/>
</dbReference>
<dbReference type="SMART" id="SM00945">
    <property type="entry name" value="ProQ"/>
    <property type="match status" value="1"/>
</dbReference>
<dbReference type="Gene3D" id="1.10.1710.10">
    <property type="entry name" value="ProQ/FinO domain"/>
    <property type="match status" value="1"/>
</dbReference>
<sequence length="277" mass="28952">MGFEQLAALKTQLAEKARQEKLAKQGGAGKGRGPRPPKPGDAKPHASGEDRRPNAAGAKPQGQSPAGKPRKKHTERVVRPARDNAARPAREPATPTDPVLLLIRKLQNRFAATFPKKPAPKVPLKIGIFEDLMAHAAELGADEAQLRAAIKTWCGGSRYWACMVEGASRIDLAGNAAGVVTAADAHRARRLEVHREKRAQQRAAAPAPAQATPTAPTADAASSDLTASSAGTPPEQQATTAEAPTSADVSVHGAEASSVPSESTVTPEAHSESDSQR</sequence>
<keyword evidence="1" id="KW-0963">Cytoplasm</keyword>
<feature type="compositionally biased region" description="Basic and acidic residues" evidence="4">
    <location>
        <begin position="38"/>
        <end position="53"/>
    </location>
</feature>
<comment type="caution">
    <text evidence="6">The sequence shown here is derived from an EMBL/GenBank/DDBJ whole genome shotgun (WGS) entry which is preliminary data.</text>
</comment>
<feature type="compositionally biased region" description="Polar residues" evidence="4">
    <location>
        <begin position="234"/>
        <end position="243"/>
    </location>
</feature>
<feature type="compositionally biased region" description="Low complexity" evidence="4">
    <location>
        <begin position="201"/>
        <end position="230"/>
    </location>
</feature>
<dbReference type="SUPFAM" id="SSF48657">
    <property type="entry name" value="FinO-like"/>
    <property type="match status" value="1"/>
</dbReference>
<dbReference type="GO" id="GO:0010608">
    <property type="term" value="P:post-transcriptional regulation of gene expression"/>
    <property type="evidence" value="ECO:0007669"/>
    <property type="project" value="InterPro"/>
</dbReference>
<evidence type="ECO:0000259" key="5">
    <source>
        <dbReference type="SMART" id="SM00945"/>
    </source>
</evidence>
<dbReference type="PANTHER" id="PTHR38106:SF1">
    <property type="entry name" value="RNA CHAPERONE PROQ"/>
    <property type="match status" value="1"/>
</dbReference>
<protein>
    <recommendedName>
        <fullName evidence="5">ProQ/FinO domain-containing protein</fullName>
    </recommendedName>
</protein>
<dbReference type="GO" id="GO:0034057">
    <property type="term" value="F:RNA strand-exchange activity"/>
    <property type="evidence" value="ECO:0007669"/>
    <property type="project" value="InterPro"/>
</dbReference>
<dbReference type="PANTHER" id="PTHR38106">
    <property type="entry name" value="RNA CHAPERONE PROQ"/>
    <property type="match status" value="1"/>
</dbReference>
<dbReference type="InterPro" id="IPR023529">
    <property type="entry name" value="ProQ"/>
</dbReference>
<dbReference type="AlphaFoldDB" id="A0A494Y7Q5"/>
<dbReference type="GO" id="GO:0033592">
    <property type="term" value="F:RNA strand annealing activity"/>
    <property type="evidence" value="ECO:0007669"/>
    <property type="project" value="InterPro"/>
</dbReference>
<evidence type="ECO:0000256" key="4">
    <source>
        <dbReference type="SAM" id="MobiDB-lite"/>
    </source>
</evidence>
<dbReference type="InterPro" id="IPR036442">
    <property type="entry name" value="ProQ/FinO_sf"/>
</dbReference>
<organism evidence="6 7">
    <name type="scientific">Pararobbsia silviterrae</name>
    <dbReference type="NCBI Taxonomy" id="1792498"/>
    <lineage>
        <taxon>Bacteria</taxon>
        <taxon>Pseudomonadati</taxon>
        <taxon>Pseudomonadota</taxon>
        <taxon>Betaproteobacteria</taxon>
        <taxon>Burkholderiales</taxon>
        <taxon>Burkholderiaceae</taxon>
        <taxon>Pararobbsia</taxon>
    </lineage>
</organism>
<gene>
    <name evidence="6" type="ORF">D7S86_12230</name>
</gene>
<evidence type="ECO:0000256" key="3">
    <source>
        <dbReference type="ARBA" id="ARBA00023186"/>
    </source>
</evidence>